<proteinExistence type="predicted"/>
<reference evidence="1" key="2">
    <citation type="journal article" date="2015" name="Fish Shellfish Immunol.">
        <title>Early steps in the European eel (Anguilla anguilla)-Vibrio vulnificus interaction in the gills: Role of the RtxA13 toxin.</title>
        <authorList>
            <person name="Callol A."/>
            <person name="Pajuelo D."/>
            <person name="Ebbesson L."/>
            <person name="Teles M."/>
            <person name="MacKenzie S."/>
            <person name="Amaro C."/>
        </authorList>
    </citation>
    <scope>NUCLEOTIDE SEQUENCE</scope>
</reference>
<evidence type="ECO:0000313" key="1">
    <source>
        <dbReference type="EMBL" id="JAH45990.1"/>
    </source>
</evidence>
<organism evidence="1">
    <name type="scientific">Anguilla anguilla</name>
    <name type="common">European freshwater eel</name>
    <name type="synonym">Muraena anguilla</name>
    <dbReference type="NCBI Taxonomy" id="7936"/>
    <lineage>
        <taxon>Eukaryota</taxon>
        <taxon>Metazoa</taxon>
        <taxon>Chordata</taxon>
        <taxon>Craniata</taxon>
        <taxon>Vertebrata</taxon>
        <taxon>Euteleostomi</taxon>
        <taxon>Actinopterygii</taxon>
        <taxon>Neopterygii</taxon>
        <taxon>Teleostei</taxon>
        <taxon>Anguilliformes</taxon>
        <taxon>Anguillidae</taxon>
        <taxon>Anguilla</taxon>
    </lineage>
</organism>
<name>A0A0E9SZA7_ANGAN</name>
<reference evidence="1" key="1">
    <citation type="submission" date="2014-11" db="EMBL/GenBank/DDBJ databases">
        <authorList>
            <person name="Amaro Gonzalez C."/>
        </authorList>
    </citation>
    <scope>NUCLEOTIDE SEQUENCE</scope>
</reference>
<dbReference type="EMBL" id="GBXM01062587">
    <property type="protein sequence ID" value="JAH45990.1"/>
    <property type="molecule type" value="Transcribed_RNA"/>
</dbReference>
<protein>
    <submittedName>
        <fullName evidence="1">Uncharacterized protein</fullName>
    </submittedName>
</protein>
<sequence>MIFSGKPHLSIHSSK</sequence>
<accession>A0A0E9SZA7</accession>